<feature type="compositionally biased region" description="Basic and acidic residues" evidence="7">
    <location>
        <begin position="761"/>
        <end position="775"/>
    </location>
</feature>
<keyword evidence="3" id="KW-0963">Cytoplasm</keyword>
<feature type="compositionally biased region" description="Basic and acidic residues" evidence="7">
    <location>
        <begin position="208"/>
        <end position="256"/>
    </location>
</feature>
<feature type="compositionally biased region" description="Polar residues" evidence="7">
    <location>
        <begin position="473"/>
        <end position="489"/>
    </location>
</feature>
<comment type="caution">
    <text evidence="8">The sequence shown here is derived from an EMBL/GenBank/DDBJ whole genome shotgun (WGS) entry which is preliminary data.</text>
</comment>
<dbReference type="EMBL" id="VIIS01001399">
    <property type="protein sequence ID" value="KAF0298997.1"/>
    <property type="molecule type" value="Genomic_DNA"/>
</dbReference>
<dbReference type="GO" id="GO:1902017">
    <property type="term" value="P:regulation of cilium assembly"/>
    <property type="evidence" value="ECO:0007669"/>
    <property type="project" value="TreeGrafter"/>
</dbReference>
<name>A0A6A4VS69_AMPAM</name>
<feature type="compositionally biased region" description="Basic and acidic residues" evidence="7">
    <location>
        <begin position="644"/>
        <end position="663"/>
    </location>
</feature>
<evidence type="ECO:0000256" key="1">
    <source>
        <dbReference type="ARBA" id="ARBA00004300"/>
    </source>
</evidence>
<feature type="coiled-coil region" evidence="6">
    <location>
        <begin position="927"/>
        <end position="964"/>
    </location>
</feature>
<reference evidence="8 9" key="1">
    <citation type="submission" date="2019-07" db="EMBL/GenBank/DDBJ databases">
        <title>Draft genome assembly of a fouling barnacle, Amphibalanus amphitrite (Darwin, 1854): The first reference genome for Thecostraca.</title>
        <authorList>
            <person name="Kim W."/>
        </authorList>
    </citation>
    <scope>NUCLEOTIDE SEQUENCE [LARGE SCALE GENOMIC DNA]</scope>
    <source>
        <strain evidence="8">SNU_AA5</strain>
        <tissue evidence="8">Soma without cirri and trophi</tissue>
    </source>
</reference>
<dbReference type="PANTHER" id="PTHR23162">
    <property type="entry name" value="OUTER DENSE FIBER OF SPERM TAILS 2"/>
    <property type="match status" value="1"/>
</dbReference>
<feature type="region of interest" description="Disordered" evidence="7">
    <location>
        <begin position="711"/>
        <end position="731"/>
    </location>
</feature>
<evidence type="ECO:0000256" key="7">
    <source>
        <dbReference type="SAM" id="MobiDB-lite"/>
    </source>
</evidence>
<dbReference type="Proteomes" id="UP000440578">
    <property type="component" value="Unassembled WGS sequence"/>
</dbReference>
<feature type="compositionally biased region" description="Low complexity" evidence="7">
    <location>
        <begin position="76"/>
        <end position="90"/>
    </location>
</feature>
<feature type="coiled-coil region" evidence="6">
    <location>
        <begin position="530"/>
        <end position="578"/>
    </location>
</feature>
<dbReference type="InterPro" id="IPR026099">
    <property type="entry name" value="Odf2-rel"/>
</dbReference>
<feature type="compositionally biased region" description="Polar residues" evidence="7">
    <location>
        <begin position="13"/>
        <end position="23"/>
    </location>
</feature>
<feature type="compositionally biased region" description="Basic and acidic residues" evidence="7">
    <location>
        <begin position="105"/>
        <end position="135"/>
    </location>
</feature>
<evidence type="ECO:0000256" key="4">
    <source>
        <dbReference type="ARBA" id="ARBA00023054"/>
    </source>
</evidence>
<keyword evidence="5" id="KW-0206">Cytoskeleton</keyword>
<gene>
    <name evidence="8" type="primary">Odf2_1</name>
    <name evidence="8" type="ORF">FJT64_003693</name>
</gene>
<evidence type="ECO:0000313" key="9">
    <source>
        <dbReference type="Proteomes" id="UP000440578"/>
    </source>
</evidence>
<sequence>MKALASFFPDSEVSVSDATGSDTRANIANILKLRDYEQKAIKTRRKPFKPAGVSAAPGSGSQRSRRLEPPVRGRRPVSGPVRDGSFQRGSPPRPRGRTGSSASSGDRRDRPAPGGDGRGRADSFSDERDDREHRDRRDHRDHRDHRDNRDYRHERDHRDERYDREHSREQNRRNDRDKDNTKEREHRDHQEGPVRRGERDGPGSLSDDQDRRGYHSDERGPPGKGSHRDRSDERGPPGQKANRELSEERSRERERPAPPASVQSEQPPSLARSDGQDTSSNSAINPLKLLASLQIPNLNELAAGSANGSPRNLHDVIKNFMWAKQQASATANVMSNLRSIVETGAGAASQSVSEVGADRPASQPAADRAPPAAVPDGAPAPPADGGWHDGRPADEREVEERAGTASSAASLASSAGTTYLLPGDSRSQLAASSKHLAGRGLHEGGSEAGSALRSISEAGLQSGVIQSTQSGALQSVHSGGLPSTQSGAIQSSRSGPLQSGQSGLQSGQSDLRSGQDVNKQLTGSQEHMDVNQLRAQFKMQQAKLKQMEQKNYVLSLAVEGQEKTIRTMTNELQDAREASRGSQPAVCGPVQQPLPTVLSAQSCPIESSKTEVAVDNVENKNELERLTAILETRDLCDGWRPRLDGGRTRSTEQYRPVAADRARVPSPPLRRHSFTVPPPRAEDVWIGAAPCPSRLGHAAVSCQSTPLVGSGRPPPCVGSQEPPQHTAGLAGRQDELRQTVQESLSRVKQLETELAELRCTRDRDRDRDRGDHGGESRGLLADLMGPAEPAAGLGRLCKPFPQIVRMTELKLQQTYQSLVAEQNKNKLLNKALHEANTRLEQQASQAERLKERLTSSVEERRQLQSRLSAAESAVSAANSKQQQLSEELQRKTDLLAQASQYLDERIDQVAVLSRELDTTRAEAAHEARLAGERLAQLRARAAELENLTAKQEAENRVLRQASADTDQLTQSGRQLRQRVLELSDKLERSTANCKMLENYVLFLKASYSKMFGSTATPAPGPGLDVPQSLRDLLEQAETQ</sequence>
<dbReference type="GO" id="GO:0005813">
    <property type="term" value="C:centrosome"/>
    <property type="evidence" value="ECO:0007669"/>
    <property type="project" value="UniProtKB-SubCell"/>
</dbReference>
<feature type="compositionally biased region" description="Basic and acidic residues" evidence="7">
    <location>
        <begin position="144"/>
        <end position="201"/>
    </location>
</feature>
<evidence type="ECO:0000256" key="6">
    <source>
        <dbReference type="SAM" id="Coils"/>
    </source>
</evidence>
<evidence type="ECO:0000256" key="3">
    <source>
        <dbReference type="ARBA" id="ARBA00022490"/>
    </source>
</evidence>
<feature type="region of interest" description="Disordered" evidence="7">
    <location>
        <begin position="644"/>
        <end position="676"/>
    </location>
</feature>
<evidence type="ECO:0000313" key="8">
    <source>
        <dbReference type="EMBL" id="KAF0298997.1"/>
    </source>
</evidence>
<comment type="similarity">
    <text evidence="2">Belongs to the ODF2 family.</text>
</comment>
<comment type="subcellular location">
    <subcellularLocation>
        <location evidence="1">Cytoplasm</location>
        <location evidence="1">Cytoskeleton</location>
        <location evidence="1">Microtubule organizing center</location>
        <location evidence="1">Centrosome</location>
    </subcellularLocation>
</comment>
<keyword evidence="9" id="KW-1185">Reference proteome</keyword>
<feature type="coiled-coil region" evidence="6">
    <location>
        <begin position="818"/>
        <end position="887"/>
    </location>
</feature>
<feature type="region of interest" description="Disordered" evidence="7">
    <location>
        <begin position="41"/>
        <end position="283"/>
    </location>
</feature>
<organism evidence="8 9">
    <name type="scientific">Amphibalanus amphitrite</name>
    <name type="common">Striped barnacle</name>
    <name type="synonym">Balanus amphitrite</name>
    <dbReference type="NCBI Taxonomy" id="1232801"/>
    <lineage>
        <taxon>Eukaryota</taxon>
        <taxon>Metazoa</taxon>
        <taxon>Ecdysozoa</taxon>
        <taxon>Arthropoda</taxon>
        <taxon>Crustacea</taxon>
        <taxon>Multicrustacea</taxon>
        <taxon>Cirripedia</taxon>
        <taxon>Thoracica</taxon>
        <taxon>Thoracicalcarea</taxon>
        <taxon>Balanomorpha</taxon>
        <taxon>Balanoidea</taxon>
        <taxon>Balanidae</taxon>
        <taxon>Amphibalaninae</taxon>
        <taxon>Amphibalanus</taxon>
    </lineage>
</organism>
<feature type="compositionally biased region" description="Basic and acidic residues" evidence="7">
    <location>
        <begin position="386"/>
        <end position="402"/>
    </location>
</feature>
<feature type="compositionally biased region" description="Low complexity" evidence="7">
    <location>
        <begin position="490"/>
        <end position="516"/>
    </location>
</feature>
<evidence type="ECO:0000256" key="2">
    <source>
        <dbReference type="ARBA" id="ARBA00009316"/>
    </source>
</evidence>
<dbReference type="AlphaFoldDB" id="A0A6A4VS69"/>
<dbReference type="PANTHER" id="PTHR23162:SF10">
    <property type="entry name" value="FI13205P"/>
    <property type="match status" value="1"/>
</dbReference>
<dbReference type="OrthoDB" id="413404at2759"/>
<feature type="region of interest" description="Disordered" evidence="7">
    <location>
        <begin position="1"/>
        <end position="23"/>
    </location>
</feature>
<proteinExistence type="inferred from homology"/>
<feature type="region of interest" description="Disordered" evidence="7">
    <location>
        <begin position="473"/>
        <end position="516"/>
    </location>
</feature>
<accession>A0A6A4VS69</accession>
<feature type="region of interest" description="Disordered" evidence="7">
    <location>
        <begin position="761"/>
        <end position="781"/>
    </location>
</feature>
<evidence type="ECO:0000256" key="5">
    <source>
        <dbReference type="ARBA" id="ARBA00023212"/>
    </source>
</evidence>
<feature type="compositionally biased region" description="Low complexity" evidence="7">
    <location>
        <begin position="358"/>
        <end position="377"/>
    </location>
</feature>
<keyword evidence="4 6" id="KW-0175">Coiled coil</keyword>
<feature type="region of interest" description="Disordered" evidence="7">
    <location>
        <begin position="351"/>
        <end position="412"/>
    </location>
</feature>
<protein>
    <submittedName>
        <fullName evidence="8">Outer dense fiber protein 2</fullName>
    </submittedName>
</protein>